<gene>
    <name evidence="3" type="ORF">HYG85_12590</name>
</gene>
<evidence type="ECO:0000313" key="3">
    <source>
        <dbReference type="EMBL" id="QUH29694.1"/>
    </source>
</evidence>
<organism evidence="3 4">
    <name type="scientific">Vallitalea guaymasensis</name>
    <dbReference type="NCBI Taxonomy" id="1185412"/>
    <lineage>
        <taxon>Bacteria</taxon>
        <taxon>Bacillati</taxon>
        <taxon>Bacillota</taxon>
        <taxon>Clostridia</taxon>
        <taxon>Lachnospirales</taxon>
        <taxon>Vallitaleaceae</taxon>
        <taxon>Vallitalea</taxon>
    </lineage>
</organism>
<dbReference type="Gene3D" id="3.20.20.80">
    <property type="entry name" value="Glycosidases"/>
    <property type="match status" value="1"/>
</dbReference>
<dbReference type="PANTHER" id="PTHR45713">
    <property type="entry name" value="FTP DOMAIN-CONTAINING PROTEIN"/>
    <property type="match status" value="1"/>
</dbReference>
<dbReference type="InterPro" id="IPR008979">
    <property type="entry name" value="Galactose-bd-like_sf"/>
</dbReference>
<dbReference type="SUPFAM" id="SSF49373">
    <property type="entry name" value="Invasin/intimin cell-adhesion fragments"/>
    <property type="match status" value="1"/>
</dbReference>
<dbReference type="Pfam" id="PF05345">
    <property type="entry name" value="He_PIG"/>
    <property type="match status" value="1"/>
</dbReference>
<feature type="domain" description="F5/8 type C" evidence="2">
    <location>
        <begin position="912"/>
        <end position="1071"/>
    </location>
</feature>
<keyword evidence="4" id="KW-1185">Reference proteome</keyword>
<accession>A0A8J8SCI0</accession>
<sequence>MFRRMSLRVLTLIMVFVGIFSLTSIRINANTINVGGTARFNNTWLLAGPYDSSYSISSNVKPVEGDYMDGHQWEYFDDRLFNRNLDDYQDLYGYYTVKKDIDVQDKKVYLHSYVYSPSSRIAYLKIGTTGNHTAYVNGKNIGTRTSPEEVSKDRDTYICTLNKGWNSVLIEIKHTRVHYLGFYARITDIAGNELSGLIYSVNGYNRPLAVTTKNLSFTQNNMPIGYKDWPYIGMDSILTEKWWRPQASKFEFMAEGGVAGYTWSLENGLLPNGLTLSSDGKISGTPSKIGLFDFTIKVTDSNGDTATKSLSIEIKERPNKWHEEARQSALIHNAMSYSHAIDNNYSLDLWARRMRTQGINYVYLESYQAWPNGFFWTAPSAAAGTEDWLTDQVEAVKRQGIKFGLYYGGIPTWNGVMPSSSGFVRDVEDLIKRYAPKQFFFDGYPNNQGNTDAMFSIVRVYDPEIIIEANPDPELGDCDTKIWEAHGYWGNPAPDYWRANDTKANPLEIWRAPYTSEMGSAWTGYHHGNILDDWQEFAKINIVEMASGYIANFDQLIQNSRVLQDGTVQQGFDLDIFAPTVQKLIKLREMYSNWLNPVGKPSKLESLIGTYPAPYNGKWGYSTYRDNNIYLHMIEHPDFIPDSTGDVSNTNKTGVPSTGSVTITPVMNNVTSVTLLNDDSSLNYTQNGNELTIDLSSVAKHPIDTIIKIETDKEYEGYELTDIRVSNKQISNGTIHVDVEGYLNNFAGLSISNNQFDNIAYESSDDNIATVDSNGNIVAASQGTADINVSAVYNGITKSKLIQVHVGPQLDISINEKLISAVLKVNDCEAYLKMFHLGYGDISVEGIGIEGNSIDLTKADITYKTDMPNIIDLIDDKVIIKQMLSETDKPIRVAVWADIELDQGGQSRTVTTNKVFVDITPLRNMAQNKPVAASENSGTAGYANDGIIHEPNGSKDSRWIAATGDNGTYWQVDLGYVQPIDNVEVRYDALNAYWKNVPRNISIQVSNDGSNWNTVVNKSSNIPSEGSGNGYNYFDLYKYDMNNANGRYVRLLFEDGSTNGINLLEVLVNGSDIAGELAKVNVTGQETQTGVANLTVEGLTATDEVVDISNGEIKVVSCDTNVVSVNSNNTLNAESQGSATIYAVVKLDNILKAGSITVDVDSSGHINFDYPLETIALTADKSSLGKGESADIAINGYLSNGQVTDLSNASVQYNIIEGSEYITLSDNTVTVSNLPLGKADVKIQAVVTVDGITVSSNILQLEIVGPANLALNIIPTYSSSVTGGEGTPTDGVINSDYFLNLSASGSQWMQIDLGNVCDINTLKVWHYYNDERTYKDVVFQLSNDPTFSNGVVTVFNNDTDNSSGFGVGADTEYSETSAGKEVSFNPVSVRYIRLWSNGSNINEWSHYVEVEVYGEETY</sequence>
<reference evidence="3 4" key="1">
    <citation type="submission" date="2020-07" db="EMBL/GenBank/DDBJ databases">
        <title>Vallitalea guaymasensis genome.</title>
        <authorList>
            <person name="Postec A."/>
        </authorList>
    </citation>
    <scope>NUCLEOTIDE SEQUENCE [LARGE SCALE GENOMIC DNA]</scope>
    <source>
        <strain evidence="3 4">Ra1766G1</strain>
    </source>
</reference>
<dbReference type="InterPro" id="IPR008964">
    <property type="entry name" value="Invasin/intimin_cell_adhesion"/>
</dbReference>
<dbReference type="PROSITE" id="PS50022">
    <property type="entry name" value="FA58C_3"/>
    <property type="match status" value="1"/>
</dbReference>
<dbReference type="GO" id="GO:0016798">
    <property type="term" value="F:hydrolase activity, acting on glycosyl bonds"/>
    <property type="evidence" value="ECO:0007669"/>
    <property type="project" value="UniProtKB-KW"/>
</dbReference>
<dbReference type="InterPro" id="IPR000421">
    <property type="entry name" value="FA58C"/>
</dbReference>
<dbReference type="SUPFAM" id="SSF49313">
    <property type="entry name" value="Cadherin-like"/>
    <property type="match status" value="1"/>
</dbReference>
<keyword evidence="1" id="KW-0326">Glycosidase</keyword>
<dbReference type="InterPro" id="IPR003343">
    <property type="entry name" value="Big_2"/>
</dbReference>
<dbReference type="PANTHER" id="PTHR45713:SF6">
    <property type="entry name" value="F5_8 TYPE C DOMAIN-CONTAINING PROTEIN"/>
    <property type="match status" value="1"/>
</dbReference>
<dbReference type="SMART" id="SM00635">
    <property type="entry name" value="BID_2"/>
    <property type="match status" value="2"/>
</dbReference>
<dbReference type="InterPro" id="IPR051941">
    <property type="entry name" value="BG_Antigen-Binding_Lectin"/>
</dbReference>
<keyword evidence="1" id="KW-0378">Hydrolase</keyword>
<dbReference type="Gene3D" id="2.60.40.10">
    <property type="entry name" value="Immunoglobulins"/>
    <property type="match status" value="1"/>
</dbReference>
<evidence type="ECO:0000313" key="4">
    <source>
        <dbReference type="Proteomes" id="UP000677305"/>
    </source>
</evidence>
<dbReference type="SUPFAM" id="SSF49785">
    <property type="entry name" value="Galactose-binding domain-like"/>
    <property type="match status" value="2"/>
</dbReference>
<dbReference type="InterPro" id="IPR015919">
    <property type="entry name" value="Cadherin-like_sf"/>
</dbReference>
<dbReference type="GO" id="GO:0016020">
    <property type="term" value="C:membrane"/>
    <property type="evidence" value="ECO:0007669"/>
    <property type="project" value="InterPro"/>
</dbReference>
<dbReference type="Proteomes" id="UP000677305">
    <property type="component" value="Chromosome"/>
</dbReference>
<dbReference type="EMBL" id="CP058561">
    <property type="protein sequence ID" value="QUH29694.1"/>
    <property type="molecule type" value="Genomic_DNA"/>
</dbReference>
<dbReference type="RefSeq" id="WP_212689954.1">
    <property type="nucleotide sequence ID" value="NZ_CP058561.1"/>
</dbReference>
<proteinExistence type="predicted"/>
<dbReference type="Gene3D" id="2.60.40.1080">
    <property type="match status" value="1"/>
</dbReference>
<name>A0A8J8SCI0_9FIRM</name>
<evidence type="ECO:0000259" key="2">
    <source>
        <dbReference type="PROSITE" id="PS50022"/>
    </source>
</evidence>
<protein>
    <submittedName>
        <fullName evidence="3">Discoidin domain-containing protein</fullName>
    </submittedName>
</protein>
<dbReference type="InterPro" id="IPR013783">
    <property type="entry name" value="Ig-like_fold"/>
</dbReference>
<dbReference type="Pfam" id="PF00754">
    <property type="entry name" value="F5_F8_type_C"/>
    <property type="match status" value="1"/>
</dbReference>
<dbReference type="GO" id="GO:0005509">
    <property type="term" value="F:calcium ion binding"/>
    <property type="evidence" value="ECO:0007669"/>
    <property type="project" value="InterPro"/>
</dbReference>
<dbReference type="KEGG" id="vgu:HYG85_12590"/>
<evidence type="ECO:0000256" key="1">
    <source>
        <dbReference type="ARBA" id="ARBA00023295"/>
    </source>
</evidence>
<dbReference type="Gene3D" id="2.60.120.260">
    <property type="entry name" value="Galactose-binding domain-like"/>
    <property type="match status" value="2"/>
</dbReference>